<evidence type="ECO:0000313" key="2">
    <source>
        <dbReference type="EMBL" id="EJW02021.1"/>
    </source>
</evidence>
<reference evidence="2 3" key="1">
    <citation type="submission" date="2011-08" db="EMBL/GenBank/DDBJ databases">
        <authorList>
            <person name="Liu Z.J."/>
            <person name="Shi F.L."/>
            <person name="Lu J.Q."/>
            <person name="Li M."/>
            <person name="Wang Z.L."/>
        </authorList>
    </citation>
    <scope>NUCLEOTIDE SEQUENCE [LARGE SCALE GENOMIC DNA]</scope>
    <source>
        <strain evidence="2 3">USNM 41457</strain>
    </source>
</reference>
<reference evidence="3" key="2">
    <citation type="submission" date="2015-07" db="EMBL/GenBank/DDBJ databases">
        <title>Contrasting host-pathogen interactions and genome evolution in two generalist and specialist microsporidian pathogens of mosquitoes.</title>
        <authorList>
            <consortium name="The Broad Institute Genomics Platform"/>
            <consortium name="The Broad Institute Genome Sequencing Center for Infectious Disease"/>
            <person name="Cuomo C.A."/>
            <person name="Sanscrainte N.D."/>
            <person name="Goldberg J.M."/>
            <person name="Heiman D."/>
            <person name="Young S."/>
            <person name="Zeng Q."/>
            <person name="Becnel J.J."/>
            <person name="Birren B.W."/>
        </authorList>
    </citation>
    <scope>NUCLEOTIDE SEQUENCE [LARGE SCALE GENOMIC DNA]</scope>
    <source>
        <strain evidence="3">USNM 41457</strain>
    </source>
</reference>
<dbReference type="InParanoid" id="J9D2G1"/>
<accession>J9D2G1</accession>
<comment type="caution">
    <text evidence="2">The sequence shown here is derived from an EMBL/GenBank/DDBJ whole genome shotgun (WGS) entry which is preliminary data.</text>
</comment>
<sequence>MTAGIFASHHVCHNLCRAKKHIDEDVYVLFCKRLCSSHLNFTKLSDRSREIYGQIAKVEEKIAEESIKEKTEKNKLEIESKNLRGDKLKAELKNLESETKEAFEIIERFFQQFSENLEKVIKKRENVKSNIDYIIDPSAKSEDASNFLSKKAFVFDLLEKLYTETREFLKKERSYNQNVSNAQNTNVTKPAFDLFKIINEIKTLICRIESAIVQTSDQNKKDIEKETSKSQNTNKTNLKMCNTLLLQIKTYLVSALSLHNEMVYEDRYYAIIIEDISDKIPIDMTIQEINDYMIKSTIKRDQINKTENFKSVLFVLPENSTLTHTTHYKNQESNIFTKEVEKAQQYFAFIFNSKCKLDKNKIKSLKDSLNAADEALVRYMNSRNIETRILKMYEAIFIFIILIFTKDASIKMKTAFVAIEKSVEVKNVIMKFNKFAIKNEFFKHFEYIKKTQEALNNPEIINDKDIFISSIEAAISKVCDQNKDIEVLEEVKKTIVNIIDELKILKSQERLDYDILSDYTELIQGDLLEYVEEIKKAISEVQNALKKYNSHRELKFFRQNQSLEKPSN</sequence>
<evidence type="ECO:0000256" key="1">
    <source>
        <dbReference type="SAM" id="Coils"/>
    </source>
</evidence>
<name>J9D2G1_EDHAE</name>
<feature type="coiled-coil region" evidence="1">
    <location>
        <begin position="488"/>
        <end position="554"/>
    </location>
</feature>
<evidence type="ECO:0000313" key="3">
    <source>
        <dbReference type="Proteomes" id="UP000003163"/>
    </source>
</evidence>
<proteinExistence type="predicted"/>
<dbReference type="VEuPathDB" id="MicrosporidiaDB:EDEG_03531"/>
<dbReference type="HOGENOM" id="CLU_479814_0_0_1"/>
<keyword evidence="3" id="KW-1185">Reference proteome</keyword>
<feature type="coiled-coil region" evidence="1">
    <location>
        <begin position="73"/>
        <end position="130"/>
    </location>
</feature>
<dbReference type="AlphaFoldDB" id="J9D2G1"/>
<dbReference type="Proteomes" id="UP000003163">
    <property type="component" value="Unassembled WGS sequence"/>
</dbReference>
<organism evidence="2 3">
    <name type="scientific">Edhazardia aedis (strain USNM 41457)</name>
    <name type="common">Microsporidian parasite</name>
    <dbReference type="NCBI Taxonomy" id="1003232"/>
    <lineage>
        <taxon>Eukaryota</taxon>
        <taxon>Fungi</taxon>
        <taxon>Fungi incertae sedis</taxon>
        <taxon>Microsporidia</taxon>
        <taxon>Edhazardia</taxon>
    </lineage>
</organism>
<keyword evidence="1" id="KW-0175">Coiled coil</keyword>
<protein>
    <submittedName>
        <fullName evidence="2">Uncharacterized protein</fullName>
    </submittedName>
</protein>
<dbReference type="EMBL" id="AFBI03000095">
    <property type="protein sequence ID" value="EJW02021.1"/>
    <property type="molecule type" value="Genomic_DNA"/>
</dbReference>
<gene>
    <name evidence="2" type="ORF">EDEG_03531</name>
</gene>